<evidence type="ECO:0000313" key="1">
    <source>
        <dbReference type="EMBL" id="CAB3230021.1"/>
    </source>
</evidence>
<proteinExistence type="predicted"/>
<keyword evidence="2" id="KW-1185">Reference proteome</keyword>
<comment type="caution">
    <text evidence="1">The sequence shown here is derived from an EMBL/GenBank/DDBJ whole genome shotgun (WGS) entry which is preliminary data.</text>
</comment>
<name>A0A8S0ZBZ3_ARCPL</name>
<dbReference type="Proteomes" id="UP000494106">
    <property type="component" value="Unassembled WGS sequence"/>
</dbReference>
<dbReference type="EMBL" id="CADEBC010000426">
    <property type="protein sequence ID" value="CAB3230021.1"/>
    <property type="molecule type" value="Genomic_DNA"/>
</dbReference>
<dbReference type="OrthoDB" id="5984028at2759"/>
<protein>
    <submittedName>
        <fullName evidence="1">Uncharacterized protein</fullName>
    </submittedName>
</protein>
<gene>
    <name evidence="1" type="ORF">APLA_LOCUS4082</name>
</gene>
<dbReference type="AlphaFoldDB" id="A0A8S0ZBZ3"/>
<organism evidence="1 2">
    <name type="scientific">Arctia plantaginis</name>
    <name type="common">Wood tiger moth</name>
    <name type="synonym">Phalaena plantaginis</name>
    <dbReference type="NCBI Taxonomy" id="874455"/>
    <lineage>
        <taxon>Eukaryota</taxon>
        <taxon>Metazoa</taxon>
        <taxon>Ecdysozoa</taxon>
        <taxon>Arthropoda</taxon>
        <taxon>Hexapoda</taxon>
        <taxon>Insecta</taxon>
        <taxon>Pterygota</taxon>
        <taxon>Neoptera</taxon>
        <taxon>Endopterygota</taxon>
        <taxon>Lepidoptera</taxon>
        <taxon>Glossata</taxon>
        <taxon>Ditrysia</taxon>
        <taxon>Noctuoidea</taxon>
        <taxon>Erebidae</taxon>
        <taxon>Arctiinae</taxon>
        <taxon>Arctia</taxon>
    </lineage>
</organism>
<sequence>MKTTVDKLAKDNLTLSKGNDALKSIVSALLEHLNNLEQHMREENLKIQGVPEHQNERLPKLLKQCASVVNCSFKGRRCCKMYQDS</sequence>
<reference evidence="1 2" key="1">
    <citation type="submission" date="2020-04" db="EMBL/GenBank/DDBJ databases">
        <authorList>
            <person name="Wallbank WR R."/>
            <person name="Pardo Diaz C."/>
            <person name="Kozak K."/>
            <person name="Martin S."/>
            <person name="Jiggins C."/>
            <person name="Moest M."/>
            <person name="Warren A I."/>
            <person name="Byers J.R.P. K."/>
            <person name="Montejo-Kovacevich G."/>
            <person name="Yen C E."/>
        </authorList>
    </citation>
    <scope>NUCLEOTIDE SEQUENCE [LARGE SCALE GENOMIC DNA]</scope>
</reference>
<evidence type="ECO:0000313" key="2">
    <source>
        <dbReference type="Proteomes" id="UP000494106"/>
    </source>
</evidence>
<accession>A0A8S0ZBZ3</accession>